<dbReference type="Proteomes" id="UP001280121">
    <property type="component" value="Unassembled WGS sequence"/>
</dbReference>
<keyword evidence="2" id="KW-1185">Reference proteome</keyword>
<protein>
    <submittedName>
        <fullName evidence="1">Uncharacterized protein</fullName>
    </submittedName>
</protein>
<evidence type="ECO:0000313" key="1">
    <source>
        <dbReference type="EMBL" id="KAK2635087.1"/>
    </source>
</evidence>
<reference evidence="1" key="1">
    <citation type="journal article" date="2023" name="Plant J.">
        <title>Genome sequences and population genomics provide insights into the demographic history, inbreeding, and mutation load of two 'living fossil' tree species of Dipteronia.</title>
        <authorList>
            <person name="Feng Y."/>
            <person name="Comes H.P."/>
            <person name="Chen J."/>
            <person name="Zhu S."/>
            <person name="Lu R."/>
            <person name="Zhang X."/>
            <person name="Li P."/>
            <person name="Qiu J."/>
            <person name="Olsen K.M."/>
            <person name="Qiu Y."/>
        </authorList>
    </citation>
    <scope>NUCLEOTIDE SEQUENCE</scope>
    <source>
        <strain evidence="1">KIB01</strain>
    </source>
</reference>
<evidence type="ECO:0000313" key="2">
    <source>
        <dbReference type="Proteomes" id="UP001280121"/>
    </source>
</evidence>
<dbReference type="AlphaFoldDB" id="A0AAD9WLY6"/>
<sequence>MKNRRERKLAFCLVGKVMTLVLVNKEAFIRVFGTIWKVSTSRPPWREKEKRPWISNDGYIGRCEDSSSKAEKNLLREAENGIAMCIDARVIVREDQKLGRSRGKEENNQNGIVKVNEPLGPNVMNVSWASTEELGQLKPNKEKLTSKLDNLEYEEQKSREARIELAKISDIDFAKDLRTSKMKARVRRNQIKGLEKESGDGNGQSSSVLLEGKNLVEGKMIEAEEAGTKCGLSEIVDVLETEVGPPATITYKEVLVAANNFQKSDISADRSQSVHRE</sequence>
<name>A0AAD9WLY6_9ROSI</name>
<accession>A0AAD9WLY6</accession>
<organism evidence="1 2">
    <name type="scientific">Dipteronia dyeriana</name>
    <dbReference type="NCBI Taxonomy" id="168575"/>
    <lineage>
        <taxon>Eukaryota</taxon>
        <taxon>Viridiplantae</taxon>
        <taxon>Streptophyta</taxon>
        <taxon>Embryophyta</taxon>
        <taxon>Tracheophyta</taxon>
        <taxon>Spermatophyta</taxon>
        <taxon>Magnoliopsida</taxon>
        <taxon>eudicotyledons</taxon>
        <taxon>Gunneridae</taxon>
        <taxon>Pentapetalae</taxon>
        <taxon>rosids</taxon>
        <taxon>malvids</taxon>
        <taxon>Sapindales</taxon>
        <taxon>Sapindaceae</taxon>
        <taxon>Hippocastanoideae</taxon>
        <taxon>Acereae</taxon>
        <taxon>Dipteronia</taxon>
    </lineage>
</organism>
<gene>
    <name evidence="1" type="ORF">Ddye_029879</name>
</gene>
<proteinExistence type="predicted"/>
<comment type="caution">
    <text evidence="1">The sequence shown here is derived from an EMBL/GenBank/DDBJ whole genome shotgun (WGS) entry which is preliminary data.</text>
</comment>
<dbReference type="EMBL" id="JANJYI010000009">
    <property type="protein sequence ID" value="KAK2635087.1"/>
    <property type="molecule type" value="Genomic_DNA"/>
</dbReference>